<dbReference type="Proteomes" id="UP000631521">
    <property type="component" value="Chromosome"/>
</dbReference>
<organism evidence="1 2">
    <name type="scientific">Pseudomonas hamedanensis</name>
    <dbReference type="NCBI Taxonomy" id="2745504"/>
    <lineage>
        <taxon>Bacteria</taxon>
        <taxon>Pseudomonadati</taxon>
        <taxon>Pseudomonadota</taxon>
        <taxon>Gammaproteobacteria</taxon>
        <taxon>Pseudomonadales</taxon>
        <taxon>Pseudomonadaceae</taxon>
        <taxon>Pseudomonas</taxon>
    </lineage>
</organism>
<proteinExistence type="predicted"/>
<gene>
    <name evidence="1" type="ORF">HU739_015465</name>
</gene>
<sequence length="95" mass="10377">MHWPSVIKQVRKLDTVSSSRKTNGSNKSDEDACFWALQSALATLQDAAKKADANAVINIASVDQRDLYKDTEKFQCRAGLVVSSVALRGDLAHVD</sequence>
<protein>
    <submittedName>
        <fullName evidence="1">Uncharacterized protein</fullName>
    </submittedName>
</protein>
<dbReference type="EMBL" id="CP077091">
    <property type="protein sequence ID" value="QXI15319.1"/>
    <property type="molecule type" value="Genomic_DNA"/>
</dbReference>
<evidence type="ECO:0000313" key="1">
    <source>
        <dbReference type="EMBL" id="QXI15319.1"/>
    </source>
</evidence>
<accession>A0A9E6TF59</accession>
<reference evidence="1 2" key="1">
    <citation type="journal article" date="2020" name="Microorganisms">
        <title>Reliable Identification of Environmental Pseudomonas Isolates Using the rpoD Gene.</title>
        <authorList>
            <consortium name="The Broad Institute Genome Sequencing Platform"/>
            <person name="Girard L."/>
            <person name="Lood C."/>
            <person name="Rokni-Zadeh H."/>
            <person name="van Noort V."/>
            <person name="Lavigne R."/>
            <person name="De Mot R."/>
        </authorList>
    </citation>
    <scope>NUCLEOTIDE SEQUENCE [LARGE SCALE GENOMIC DNA]</scope>
    <source>
        <strain evidence="1 2">SWRI65</strain>
    </source>
</reference>
<keyword evidence="2" id="KW-1185">Reference proteome</keyword>
<dbReference type="AlphaFoldDB" id="A0A9E6TF59"/>
<dbReference type="KEGG" id="phv:HU739_015465"/>
<dbReference type="RefSeq" id="WP_186549505.1">
    <property type="nucleotide sequence ID" value="NZ_CP077091.1"/>
</dbReference>
<evidence type="ECO:0000313" key="2">
    <source>
        <dbReference type="Proteomes" id="UP000631521"/>
    </source>
</evidence>
<reference evidence="1 2" key="2">
    <citation type="journal article" date="2021" name="Microorganisms">
        <title>The Ever-Expanding Pseudomonas Genus: Description of 43 New Species and Partition of the Pseudomonas putida Group.</title>
        <authorList>
            <person name="Girard L."/>
            <person name="Lood C."/>
            <person name="Hofte M."/>
            <person name="Vandamme P."/>
            <person name="Rokni-Zadeh H."/>
            <person name="van Noort V."/>
            <person name="Lavigne R."/>
            <person name="De Mot R."/>
        </authorList>
    </citation>
    <scope>NUCLEOTIDE SEQUENCE [LARGE SCALE GENOMIC DNA]</scope>
    <source>
        <strain evidence="1 2">SWRI65</strain>
    </source>
</reference>
<name>A0A9E6TF59_9PSED</name>